<name>A0A7W8LER8_9BURK</name>
<protein>
    <submittedName>
        <fullName evidence="1">Uncharacterized protein</fullName>
    </submittedName>
</protein>
<dbReference type="EMBL" id="JACHDE010000039">
    <property type="protein sequence ID" value="MBB5405665.1"/>
    <property type="molecule type" value="Genomic_DNA"/>
</dbReference>
<organism evidence="1 2">
    <name type="scientific">Paraburkholderia youngii</name>
    <dbReference type="NCBI Taxonomy" id="2782701"/>
    <lineage>
        <taxon>Bacteria</taxon>
        <taxon>Pseudomonadati</taxon>
        <taxon>Pseudomonadota</taxon>
        <taxon>Betaproteobacteria</taxon>
        <taxon>Burkholderiales</taxon>
        <taxon>Burkholderiaceae</taxon>
        <taxon>Paraburkholderia</taxon>
    </lineage>
</organism>
<evidence type="ECO:0000313" key="2">
    <source>
        <dbReference type="Proteomes" id="UP000592820"/>
    </source>
</evidence>
<reference evidence="1 2" key="1">
    <citation type="submission" date="2020-08" db="EMBL/GenBank/DDBJ databases">
        <title>Genomic Encyclopedia of Type Strains, Phase IV (KMG-V): Genome sequencing to study the core and pangenomes of soil and plant-associated prokaryotes.</title>
        <authorList>
            <person name="Whitman W."/>
        </authorList>
    </citation>
    <scope>NUCLEOTIDE SEQUENCE [LARGE SCALE GENOMIC DNA]</scope>
    <source>
        <strain evidence="1 2">JPY162</strain>
    </source>
</reference>
<accession>A0A7W8LER8</accession>
<comment type="caution">
    <text evidence="1">The sequence shown here is derived from an EMBL/GenBank/DDBJ whole genome shotgun (WGS) entry which is preliminary data.</text>
</comment>
<sequence>MSRRFWLARKAGAGRPTTWRSTVSNQTLVFLDHARPGTPLVTTWSLA</sequence>
<dbReference type="RefSeq" id="WP_176122839.1">
    <property type="nucleotide sequence ID" value="NZ_JACHDE010000039.1"/>
</dbReference>
<gene>
    <name evidence="1" type="ORF">HDG41_007761</name>
</gene>
<proteinExistence type="predicted"/>
<dbReference type="AlphaFoldDB" id="A0A7W8LER8"/>
<evidence type="ECO:0000313" key="1">
    <source>
        <dbReference type="EMBL" id="MBB5405665.1"/>
    </source>
</evidence>
<dbReference type="Proteomes" id="UP000592820">
    <property type="component" value="Unassembled WGS sequence"/>
</dbReference>